<dbReference type="SUPFAM" id="SSF56176">
    <property type="entry name" value="FAD-binding/transporter-associated domain-like"/>
    <property type="match status" value="1"/>
</dbReference>
<keyword evidence="14 19" id="KW-0560">Oxidoreductase</keyword>
<evidence type="ECO:0000313" key="22">
    <source>
        <dbReference type="Proteomes" id="UP000264071"/>
    </source>
</evidence>
<dbReference type="GO" id="GO:0071949">
    <property type="term" value="F:FAD binding"/>
    <property type="evidence" value="ECO:0007669"/>
    <property type="project" value="InterPro"/>
</dbReference>
<dbReference type="Pfam" id="PF01565">
    <property type="entry name" value="FAD_binding_4"/>
    <property type="match status" value="1"/>
</dbReference>
<dbReference type="InterPro" id="IPR016169">
    <property type="entry name" value="FAD-bd_PCMH_sub2"/>
</dbReference>
<dbReference type="InterPro" id="IPR016166">
    <property type="entry name" value="FAD-bd_PCMH"/>
</dbReference>
<evidence type="ECO:0000256" key="18">
    <source>
        <dbReference type="ARBA" id="ARBA00048914"/>
    </source>
</evidence>
<evidence type="ECO:0000256" key="17">
    <source>
        <dbReference type="ARBA" id="ARBA00031026"/>
    </source>
</evidence>
<dbReference type="NCBIfam" id="TIGR00179">
    <property type="entry name" value="murB"/>
    <property type="match status" value="1"/>
</dbReference>
<dbReference type="GO" id="GO:0051301">
    <property type="term" value="P:cell division"/>
    <property type="evidence" value="ECO:0007669"/>
    <property type="project" value="UniProtKB-KW"/>
</dbReference>
<accession>A0A3D4V3B1</accession>
<dbReference type="GO" id="GO:0009252">
    <property type="term" value="P:peptidoglycan biosynthetic process"/>
    <property type="evidence" value="ECO:0007669"/>
    <property type="project" value="UniProtKB-UniRule"/>
</dbReference>
<dbReference type="PANTHER" id="PTHR21071">
    <property type="entry name" value="UDP-N-ACETYLENOLPYRUVOYLGLUCOSAMINE REDUCTASE"/>
    <property type="match status" value="1"/>
</dbReference>
<gene>
    <name evidence="19 21" type="primary">murB</name>
    <name evidence="21" type="ORF">DGD08_00080</name>
</gene>
<dbReference type="HAMAP" id="MF_00037">
    <property type="entry name" value="MurB"/>
    <property type="match status" value="1"/>
</dbReference>
<dbReference type="Gene3D" id="3.90.78.10">
    <property type="entry name" value="UDP-N-acetylenolpyruvoylglucosamine reductase, C-terminal domain"/>
    <property type="match status" value="1"/>
</dbReference>
<evidence type="ECO:0000256" key="14">
    <source>
        <dbReference type="ARBA" id="ARBA00023002"/>
    </source>
</evidence>
<evidence type="ECO:0000256" key="11">
    <source>
        <dbReference type="ARBA" id="ARBA00022857"/>
    </source>
</evidence>
<evidence type="ECO:0000256" key="4">
    <source>
        <dbReference type="ARBA" id="ARBA00004752"/>
    </source>
</evidence>
<keyword evidence="16 19" id="KW-0961">Cell wall biogenesis/degradation</keyword>
<dbReference type="InterPro" id="IPR016167">
    <property type="entry name" value="FAD-bd_PCMH_sub1"/>
</dbReference>
<protein>
    <recommendedName>
        <fullName evidence="6 19">UDP-N-acetylenolpyruvoylglucosamine reductase</fullName>
        <ecNumber evidence="5 19">1.3.1.98</ecNumber>
    </recommendedName>
    <alternativeName>
        <fullName evidence="17 19">UDP-N-acetylmuramate dehydrogenase</fullName>
    </alternativeName>
</protein>
<evidence type="ECO:0000256" key="10">
    <source>
        <dbReference type="ARBA" id="ARBA00022827"/>
    </source>
</evidence>
<keyword evidence="13 19" id="KW-0573">Peptidoglycan synthesis</keyword>
<keyword evidence="9 19" id="KW-0285">Flavoprotein</keyword>
<keyword evidence="12 19" id="KW-0133">Cell shape</keyword>
<dbReference type="InterPro" id="IPR003170">
    <property type="entry name" value="MurB"/>
</dbReference>
<keyword evidence="15 19" id="KW-0131">Cell cycle</keyword>
<dbReference type="OMA" id="APLTWFR"/>
<dbReference type="GO" id="GO:0005829">
    <property type="term" value="C:cytosol"/>
    <property type="evidence" value="ECO:0007669"/>
    <property type="project" value="TreeGrafter"/>
</dbReference>
<comment type="similarity">
    <text evidence="19">Belongs to the MurB family.</text>
</comment>
<sequence>MPDPASTSPIHGGTTPAALAEALGRVLDTTRLRVNEPLAPYTTFRIGGPADVLYDATTADDLATAITTARALNIPWFVLGLGANIVVGDRGVRGLVIRNQAKAHRLSADGTLWTESGAVVQDLVLETVRAGFSGLEHYIGIPSTIGGALWQNLHFLSPAPERERTMFISEVFASCEILREEGDRRVVDADYIQFAYDDTVFHHRRDVVLSATFRLEASDSATLHRILQENLSWRGSRHPWLQVHPSAGSIFKKIEGVGAGRLIDQCGLKGFRVGDAQISHIHANILVNLGHATSADVQALIAHAQAAVREKFGYELEPEVGFIGEF</sequence>
<organism evidence="21 22">
    <name type="scientific">Gemmatimonas aurantiaca</name>
    <dbReference type="NCBI Taxonomy" id="173480"/>
    <lineage>
        <taxon>Bacteria</taxon>
        <taxon>Pseudomonadati</taxon>
        <taxon>Gemmatimonadota</taxon>
        <taxon>Gemmatimonadia</taxon>
        <taxon>Gemmatimonadales</taxon>
        <taxon>Gemmatimonadaceae</taxon>
        <taxon>Gemmatimonas</taxon>
    </lineage>
</organism>
<keyword evidence="8 19" id="KW-0132">Cell division</keyword>
<dbReference type="Proteomes" id="UP000264071">
    <property type="component" value="Unassembled WGS sequence"/>
</dbReference>
<evidence type="ECO:0000256" key="7">
    <source>
        <dbReference type="ARBA" id="ARBA00022490"/>
    </source>
</evidence>
<evidence type="ECO:0000256" key="19">
    <source>
        <dbReference type="HAMAP-Rule" id="MF_00037"/>
    </source>
</evidence>
<comment type="cofactor">
    <cofactor evidence="1 19">
        <name>FAD</name>
        <dbReference type="ChEBI" id="CHEBI:57692"/>
    </cofactor>
</comment>
<evidence type="ECO:0000256" key="8">
    <source>
        <dbReference type="ARBA" id="ARBA00022618"/>
    </source>
</evidence>
<comment type="function">
    <text evidence="2 19">Cell wall formation.</text>
</comment>
<evidence type="ECO:0000256" key="12">
    <source>
        <dbReference type="ARBA" id="ARBA00022960"/>
    </source>
</evidence>
<dbReference type="Gene3D" id="3.30.465.10">
    <property type="match status" value="1"/>
</dbReference>
<dbReference type="InterPro" id="IPR036635">
    <property type="entry name" value="MurB_C_sf"/>
</dbReference>
<evidence type="ECO:0000256" key="13">
    <source>
        <dbReference type="ARBA" id="ARBA00022984"/>
    </source>
</evidence>
<evidence type="ECO:0000256" key="9">
    <source>
        <dbReference type="ARBA" id="ARBA00022630"/>
    </source>
</evidence>
<dbReference type="EMBL" id="DPIY01000001">
    <property type="protein sequence ID" value="HCT55586.1"/>
    <property type="molecule type" value="Genomic_DNA"/>
</dbReference>
<evidence type="ECO:0000256" key="3">
    <source>
        <dbReference type="ARBA" id="ARBA00004496"/>
    </source>
</evidence>
<evidence type="ECO:0000256" key="6">
    <source>
        <dbReference type="ARBA" id="ARBA00015188"/>
    </source>
</evidence>
<dbReference type="SUPFAM" id="SSF56194">
    <property type="entry name" value="Uridine diphospho-N-Acetylenolpyruvylglucosamine reductase, MurB, C-terminal domain"/>
    <property type="match status" value="1"/>
</dbReference>
<dbReference type="PANTHER" id="PTHR21071:SF4">
    <property type="entry name" value="UDP-N-ACETYLENOLPYRUVOYLGLUCOSAMINE REDUCTASE"/>
    <property type="match status" value="1"/>
</dbReference>
<dbReference type="Gene3D" id="3.30.43.10">
    <property type="entry name" value="Uridine Diphospho-n-acetylenolpyruvylglucosamine Reductase, domain 2"/>
    <property type="match status" value="1"/>
</dbReference>
<dbReference type="InterPro" id="IPR011601">
    <property type="entry name" value="MurB_C"/>
</dbReference>
<keyword evidence="7 19" id="KW-0963">Cytoplasm</keyword>
<comment type="caution">
    <text evidence="21">The sequence shown here is derived from an EMBL/GenBank/DDBJ whole genome shotgun (WGS) entry which is preliminary data.</text>
</comment>
<evidence type="ECO:0000256" key="2">
    <source>
        <dbReference type="ARBA" id="ARBA00003921"/>
    </source>
</evidence>
<dbReference type="PROSITE" id="PS51387">
    <property type="entry name" value="FAD_PCMH"/>
    <property type="match status" value="1"/>
</dbReference>
<dbReference type="GO" id="GO:0008360">
    <property type="term" value="P:regulation of cell shape"/>
    <property type="evidence" value="ECO:0007669"/>
    <property type="project" value="UniProtKB-KW"/>
</dbReference>
<feature type="active site" evidence="19">
    <location>
        <position position="319"/>
    </location>
</feature>
<keyword evidence="11 19" id="KW-0521">NADP</keyword>
<evidence type="ECO:0000313" key="21">
    <source>
        <dbReference type="EMBL" id="HCT55586.1"/>
    </source>
</evidence>
<comment type="catalytic activity">
    <reaction evidence="18 19">
        <text>UDP-N-acetyl-alpha-D-muramate + NADP(+) = UDP-N-acetyl-3-O-(1-carboxyvinyl)-alpha-D-glucosamine + NADPH + H(+)</text>
        <dbReference type="Rhea" id="RHEA:12248"/>
        <dbReference type="ChEBI" id="CHEBI:15378"/>
        <dbReference type="ChEBI" id="CHEBI:57783"/>
        <dbReference type="ChEBI" id="CHEBI:58349"/>
        <dbReference type="ChEBI" id="CHEBI:68483"/>
        <dbReference type="ChEBI" id="CHEBI:70757"/>
        <dbReference type="EC" id="1.3.1.98"/>
    </reaction>
</comment>
<keyword evidence="10 19" id="KW-0274">FAD</keyword>
<name>A0A3D4V3B1_9BACT</name>
<dbReference type="Pfam" id="PF02873">
    <property type="entry name" value="MurB_C"/>
    <property type="match status" value="1"/>
</dbReference>
<reference evidence="21 22" key="1">
    <citation type="journal article" date="2018" name="Nat. Biotechnol.">
        <title>A standardized bacterial taxonomy based on genome phylogeny substantially revises the tree of life.</title>
        <authorList>
            <person name="Parks D.H."/>
            <person name="Chuvochina M."/>
            <person name="Waite D.W."/>
            <person name="Rinke C."/>
            <person name="Skarshewski A."/>
            <person name="Chaumeil P.A."/>
            <person name="Hugenholtz P."/>
        </authorList>
    </citation>
    <scope>NUCLEOTIDE SEQUENCE [LARGE SCALE GENOMIC DNA]</scope>
    <source>
        <strain evidence="21">UBA8844</strain>
    </source>
</reference>
<comment type="subcellular location">
    <subcellularLocation>
        <location evidence="3 19">Cytoplasm</location>
    </subcellularLocation>
</comment>
<comment type="caution">
    <text evidence="19">Lacks conserved residue(s) required for the propagation of feature annotation.</text>
</comment>
<evidence type="ECO:0000256" key="15">
    <source>
        <dbReference type="ARBA" id="ARBA00023306"/>
    </source>
</evidence>
<evidence type="ECO:0000256" key="1">
    <source>
        <dbReference type="ARBA" id="ARBA00001974"/>
    </source>
</evidence>
<dbReference type="InterPro" id="IPR036318">
    <property type="entry name" value="FAD-bd_PCMH-like_sf"/>
</dbReference>
<dbReference type="GO" id="GO:0071555">
    <property type="term" value="P:cell wall organization"/>
    <property type="evidence" value="ECO:0007669"/>
    <property type="project" value="UniProtKB-KW"/>
</dbReference>
<evidence type="ECO:0000256" key="5">
    <source>
        <dbReference type="ARBA" id="ARBA00012518"/>
    </source>
</evidence>
<dbReference type="GO" id="GO:0008762">
    <property type="term" value="F:UDP-N-acetylmuramate dehydrogenase activity"/>
    <property type="evidence" value="ECO:0007669"/>
    <property type="project" value="UniProtKB-UniRule"/>
</dbReference>
<dbReference type="UniPathway" id="UPA00219"/>
<dbReference type="InterPro" id="IPR006094">
    <property type="entry name" value="Oxid_FAD_bind_N"/>
</dbReference>
<feature type="active site" description="Proton donor" evidence="19">
    <location>
        <position position="249"/>
    </location>
</feature>
<feature type="domain" description="FAD-binding PCMH-type" evidence="20">
    <location>
        <begin position="45"/>
        <end position="218"/>
    </location>
</feature>
<dbReference type="EC" id="1.3.1.98" evidence="5 19"/>
<proteinExistence type="inferred from homology"/>
<evidence type="ECO:0000259" key="20">
    <source>
        <dbReference type="PROSITE" id="PS51387"/>
    </source>
</evidence>
<evidence type="ECO:0000256" key="16">
    <source>
        <dbReference type="ARBA" id="ARBA00023316"/>
    </source>
</evidence>
<dbReference type="AlphaFoldDB" id="A0A3D4V3B1"/>
<comment type="pathway">
    <text evidence="4 19">Cell wall biogenesis; peptidoglycan biosynthesis.</text>
</comment>